<sequence>MEVLGGKRNERIVYNMYWMEAMPMARKHLSKLAPGTAVMTLAIACAMAGAWWWLKAQHRASEPVQVAQAFVAYLKVGQFAQAHGLTMKNPYTGRTVSELADISRRNLCQVQEGRILSTFPFQSNGNRLRRWLMGQEVEMSPITIEFAGNCPFNVTVRRTQSNDWKVSSFQSHAG</sequence>
<evidence type="ECO:0000256" key="1">
    <source>
        <dbReference type="SAM" id="Phobius"/>
    </source>
</evidence>
<keyword evidence="3" id="KW-1185">Reference proteome</keyword>
<keyword evidence="1" id="KW-0812">Transmembrane</keyword>
<evidence type="ECO:0000313" key="2">
    <source>
        <dbReference type="EMBL" id="MDF3837374.1"/>
    </source>
</evidence>
<dbReference type="EMBL" id="JARJLM010000504">
    <property type="protein sequence ID" value="MDF3837374.1"/>
    <property type="molecule type" value="Genomic_DNA"/>
</dbReference>
<name>A0ABT6AXM8_9BURK</name>
<organism evidence="2 3">
    <name type="scientific">Cupriavidus basilensis</name>
    <dbReference type="NCBI Taxonomy" id="68895"/>
    <lineage>
        <taxon>Bacteria</taxon>
        <taxon>Pseudomonadati</taxon>
        <taxon>Pseudomonadota</taxon>
        <taxon>Betaproteobacteria</taxon>
        <taxon>Burkholderiales</taxon>
        <taxon>Burkholderiaceae</taxon>
        <taxon>Cupriavidus</taxon>
    </lineage>
</organism>
<feature type="transmembrane region" description="Helical" evidence="1">
    <location>
        <begin position="32"/>
        <end position="54"/>
    </location>
</feature>
<accession>A0ABT6AXM8</accession>
<proteinExistence type="predicted"/>
<keyword evidence="1" id="KW-1133">Transmembrane helix</keyword>
<dbReference type="Proteomes" id="UP001216674">
    <property type="component" value="Unassembled WGS sequence"/>
</dbReference>
<comment type="caution">
    <text evidence="2">The sequence shown here is derived from an EMBL/GenBank/DDBJ whole genome shotgun (WGS) entry which is preliminary data.</text>
</comment>
<reference evidence="2 3" key="1">
    <citation type="submission" date="2023-03" db="EMBL/GenBank/DDBJ databases">
        <title>Draft assemblies of triclosan tolerant bacteria isolated from returned activated sludge.</title>
        <authorList>
            <person name="Van Hamelsveld S."/>
        </authorList>
    </citation>
    <scope>NUCLEOTIDE SEQUENCE [LARGE SCALE GENOMIC DNA]</scope>
    <source>
        <strain evidence="2 3">GW210010_S58</strain>
    </source>
</reference>
<dbReference type="RefSeq" id="WP_276267594.1">
    <property type="nucleotide sequence ID" value="NZ_JARJLM010000504.1"/>
</dbReference>
<keyword evidence="1" id="KW-0472">Membrane</keyword>
<evidence type="ECO:0000313" key="3">
    <source>
        <dbReference type="Proteomes" id="UP001216674"/>
    </source>
</evidence>
<protein>
    <submittedName>
        <fullName evidence="2">Uncharacterized protein</fullName>
    </submittedName>
</protein>
<gene>
    <name evidence="2" type="ORF">P3W85_31160</name>
</gene>